<reference evidence="10" key="2">
    <citation type="submission" date="2017-12" db="EMBL/GenBank/DDBJ databases">
        <title>Genome sequence of the Bar-tailed Godwit (Limosa lapponica baueri).</title>
        <authorList>
            <person name="Lima N.C.B."/>
            <person name="Parody-Merino A.M."/>
            <person name="Battley P.F."/>
            <person name="Fidler A.E."/>
            <person name="Prosdocimi F."/>
        </authorList>
    </citation>
    <scope>NUCLEOTIDE SEQUENCE [LARGE SCALE GENOMIC DNA]</scope>
</reference>
<sequence length="403" mass="46751">MMKPKGQTEHDEGMLEYLEDLIGSARLKEPIQTLCRRVEILNEQRGEKVEEWQNVPSNSKKAISEATSKKELLEKTKEKEEEKLKQVMDSLKEETQGLQEEKEMAVWEKKMQKIPTPQNTPRLFDLVKVEDEKVRLAFYFALRDTLVTSNLEEATKVAFQKDKRWRVVTLQGQIIEQSGTMTGGGGKIMKGRMGSSVVTDVSEEEVSKMESQLQKDSKRAVQCEEEKLQLEEAIRKLQQDIQEMRNTLEKYTASIQNLSEQEIHLKTQVKELEANVIAAAPDKNKQKELEKVLNSYKKDYDCIAEKAGKIENEVKRLHNLIMEINNQKLKTQQDKLDKINKEIDECTSAITKAQVALKSADRYSRAQRKCCQQFRRSVAVYSRILKLFKMMNMRFKRKLLILS</sequence>
<dbReference type="GO" id="GO:0007076">
    <property type="term" value="P:mitotic chromosome condensation"/>
    <property type="evidence" value="ECO:0007669"/>
    <property type="project" value="TreeGrafter"/>
</dbReference>
<dbReference type="SUPFAM" id="SSF75553">
    <property type="entry name" value="Smc hinge domain"/>
    <property type="match status" value="1"/>
</dbReference>
<feature type="domain" description="SMC hinge" evidence="8">
    <location>
        <begin position="109"/>
        <end position="158"/>
    </location>
</feature>
<dbReference type="Proteomes" id="UP000233556">
    <property type="component" value="Unassembled WGS sequence"/>
</dbReference>
<dbReference type="GO" id="GO:0000796">
    <property type="term" value="C:condensin complex"/>
    <property type="evidence" value="ECO:0007669"/>
    <property type="project" value="TreeGrafter"/>
</dbReference>
<organism evidence="9 10">
    <name type="scientific">Limosa lapponica baueri</name>
    <dbReference type="NCBI Taxonomy" id="1758121"/>
    <lineage>
        <taxon>Eukaryota</taxon>
        <taxon>Metazoa</taxon>
        <taxon>Chordata</taxon>
        <taxon>Craniata</taxon>
        <taxon>Vertebrata</taxon>
        <taxon>Euteleostomi</taxon>
        <taxon>Archelosauria</taxon>
        <taxon>Archosauria</taxon>
        <taxon>Dinosauria</taxon>
        <taxon>Saurischia</taxon>
        <taxon>Theropoda</taxon>
        <taxon>Coelurosauria</taxon>
        <taxon>Aves</taxon>
        <taxon>Neognathae</taxon>
        <taxon>Neoaves</taxon>
        <taxon>Charadriiformes</taxon>
        <taxon>Scolopacidae</taxon>
        <taxon>Limosa</taxon>
    </lineage>
</organism>
<feature type="region of interest" description="Disordered" evidence="7">
    <location>
        <begin position="56"/>
        <end position="81"/>
    </location>
</feature>
<evidence type="ECO:0000259" key="8">
    <source>
        <dbReference type="Pfam" id="PF06470"/>
    </source>
</evidence>
<evidence type="ECO:0000313" key="10">
    <source>
        <dbReference type="Proteomes" id="UP000233556"/>
    </source>
</evidence>
<evidence type="ECO:0000256" key="3">
    <source>
        <dbReference type="ARBA" id="ARBA00022741"/>
    </source>
</evidence>
<evidence type="ECO:0000256" key="6">
    <source>
        <dbReference type="SAM" id="Coils"/>
    </source>
</evidence>
<reference evidence="10" key="1">
    <citation type="submission" date="2017-11" db="EMBL/GenBank/DDBJ databases">
        <authorList>
            <person name="Lima N.C."/>
            <person name="Parody-Merino A.M."/>
            <person name="Battley P.F."/>
            <person name="Fidler A.E."/>
            <person name="Prosdocimi F."/>
        </authorList>
    </citation>
    <scope>NUCLEOTIDE SEQUENCE [LARGE SCALE GENOMIC DNA]</scope>
</reference>
<gene>
    <name evidence="9" type="ORF">llap_12542</name>
</gene>
<evidence type="ECO:0000256" key="1">
    <source>
        <dbReference type="ARBA" id="ARBA00004286"/>
    </source>
</evidence>
<feature type="coiled-coil region" evidence="6">
    <location>
        <begin position="206"/>
        <end position="275"/>
    </location>
</feature>
<accession>A0A2I0TTS9</accession>
<comment type="subcellular location">
    <subcellularLocation>
        <location evidence="1">Chromosome</location>
    </subcellularLocation>
</comment>
<evidence type="ECO:0000256" key="4">
    <source>
        <dbReference type="ARBA" id="ARBA00022840"/>
    </source>
</evidence>
<keyword evidence="4" id="KW-0067">ATP-binding</keyword>
<dbReference type="Gene3D" id="1.20.5.110">
    <property type="match status" value="1"/>
</dbReference>
<dbReference type="Pfam" id="PF06470">
    <property type="entry name" value="SMC_hinge"/>
    <property type="match status" value="1"/>
</dbReference>
<keyword evidence="10" id="KW-1185">Reference proteome</keyword>
<keyword evidence="6" id="KW-0175">Coiled coil</keyword>
<dbReference type="InterPro" id="IPR010935">
    <property type="entry name" value="SMC_hinge"/>
</dbReference>
<feature type="coiled-coil region" evidence="6">
    <location>
        <begin position="307"/>
        <end position="349"/>
    </location>
</feature>
<dbReference type="PANTHER" id="PTHR18937">
    <property type="entry name" value="STRUCTURAL MAINTENANCE OF CHROMOSOMES SMC FAMILY MEMBER"/>
    <property type="match status" value="1"/>
</dbReference>
<evidence type="ECO:0000313" key="9">
    <source>
        <dbReference type="EMBL" id="PKU37153.1"/>
    </source>
</evidence>
<proteinExistence type="predicted"/>
<keyword evidence="5" id="KW-0539">Nucleus</keyword>
<dbReference type="PANTHER" id="PTHR18937:SF172">
    <property type="entry name" value="STRUCTURAL MAINTENANCE OF CHROMOSOMES PROTEIN"/>
    <property type="match status" value="1"/>
</dbReference>
<dbReference type="GO" id="GO:0005524">
    <property type="term" value="F:ATP binding"/>
    <property type="evidence" value="ECO:0007669"/>
    <property type="project" value="UniProtKB-KW"/>
</dbReference>
<dbReference type="Gene3D" id="3.30.70.1620">
    <property type="match status" value="1"/>
</dbReference>
<keyword evidence="2" id="KW-0158">Chromosome</keyword>
<dbReference type="EMBL" id="KZ507287">
    <property type="protein sequence ID" value="PKU37153.1"/>
    <property type="molecule type" value="Genomic_DNA"/>
</dbReference>
<feature type="compositionally biased region" description="Basic and acidic residues" evidence="7">
    <location>
        <begin position="67"/>
        <end position="81"/>
    </location>
</feature>
<evidence type="ECO:0000256" key="5">
    <source>
        <dbReference type="ARBA" id="ARBA00023242"/>
    </source>
</evidence>
<dbReference type="InterPro" id="IPR036277">
    <property type="entry name" value="SMC_hinge_sf"/>
</dbReference>
<evidence type="ECO:0000256" key="7">
    <source>
        <dbReference type="SAM" id="MobiDB-lite"/>
    </source>
</evidence>
<name>A0A2I0TTS9_LIMLA</name>
<evidence type="ECO:0000256" key="2">
    <source>
        <dbReference type="ARBA" id="ARBA00022454"/>
    </source>
</evidence>
<keyword evidence="3" id="KW-0547">Nucleotide-binding</keyword>
<dbReference type="OrthoDB" id="5575062at2759"/>
<dbReference type="FunFam" id="3.30.70.1620:FF:000003">
    <property type="entry name" value="Structural maintenance of chromosomes 4"/>
    <property type="match status" value="1"/>
</dbReference>
<protein>
    <recommendedName>
        <fullName evidence="8">SMC hinge domain-containing protein</fullName>
    </recommendedName>
</protein>
<dbReference type="AlphaFoldDB" id="A0A2I0TTS9"/>